<evidence type="ECO:0000256" key="4">
    <source>
        <dbReference type="HAMAP-Rule" id="MF_00149"/>
    </source>
</evidence>
<keyword evidence="3 4" id="KW-0234">DNA repair</keyword>
<evidence type="ECO:0000256" key="5">
    <source>
        <dbReference type="SAM" id="MobiDB-lite"/>
    </source>
</evidence>
<dbReference type="GO" id="GO:0030983">
    <property type="term" value="F:mismatched DNA binding"/>
    <property type="evidence" value="ECO:0007669"/>
    <property type="project" value="InterPro"/>
</dbReference>
<keyword evidence="2 4" id="KW-0227">DNA damage</keyword>
<dbReference type="InterPro" id="IPR014721">
    <property type="entry name" value="Ribsml_uS5_D2-typ_fold_subgr"/>
</dbReference>
<feature type="domain" description="MutL C-terminal dimerisation" evidence="7">
    <location>
        <begin position="514"/>
        <end position="656"/>
    </location>
</feature>
<dbReference type="HAMAP" id="MF_00149">
    <property type="entry name" value="DNA_mis_repair"/>
    <property type="match status" value="1"/>
</dbReference>
<evidence type="ECO:0000259" key="6">
    <source>
        <dbReference type="SMART" id="SM00387"/>
    </source>
</evidence>
<dbReference type="Pfam" id="PF01119">
    <property type="entry name" value="DNA_mis_repair"/>
    <property type="match status" value="1"/>
</dbReference>
<dbReference type="InterPro" id="IPR014790">
    <property type="entry name" value="MutL_C"/>
</dbReference>
<proteinExistence type="inferred from homology"/>
<dbReference type="GO" id="GO:0032300">
    <property type="term" value="C:mismatch repair complex"/>
    <property type="evidence" value="ECO:0007669"/>
    <property type="project" value="InterPro"/>
</dbReference>
<evidence type="ECO:0000259" key="8">
    <source>
        <dbReference type="SMART" id="SM01340"/>
    </source>
</evidence>
<dbReference type="SUPFAM" id="SSF54211">
    <property type="entry name" value="Ribosomal protein S5 domain 2-like"/>
    <property type="match status" value="1"/>
</dbReference>
<dbReference type="GO" id="GO:0004519">
    <property type="term" value="F:endonuclease activity"/>
    <property type="evidence" value="ECO:0007669"/>
    <property type="project" value="UniProtKB-KW"/>
</dbReference>
<dbReference type="SUPFAM" id="SSF55874">
    <property type="entry name" value="ATPase domain of HSP90 chaperone/DNA topoisomerase II/histidine kinase"/>
    <property type="match status" value="1"/>
</dbReference>
<dbReference type="EMBL" id="DXBB01000097">
    <property type="protein sequence ID" value="HIZ73301.1"/>
    <property type="molecule type" value="Genomic_DNA"/>
</dbReference>
<evidence type="ECO:0000256" key="2">
    <source>
        <dbReference type="ARBA" id="ARBA00022763"/>
    </source>
</evidence>
<dbReference type="FunFam" id="3.30.565.10:FF:000003">
    <property type="entry name" value="DNA mismatch repair endonuclease MutL"/>
    <property type="match status" value="1"/>
</dbReference>
<evidence type="ECO:0000259" key="7">
    <source>
        <dbReference type="SMART" id="SM00853"/>
    </source>
</evidence>
<dbReference type="GO" id="GO:0005524">
    <property type="term" value="F:ATP binding"/>
    <property type="evidence" value="ECO:0007669"/>
    <property type="project" value="InterPro"/>
</dbReference>
<keyword evidence="9" id="KW-0540">Nuclease</keyword>
<feature type="region of interest" description="Disordered" evidence="5">
    <location>
        <begin position="458"/>
        <end position="485"/>
    </location>
</feature>
<dbReference type="InterPro" id="IPR042120">
    <property type="entry name" value="MutL_C_dimsub"/>
</dbReference>
<accession>A0A9D2G6Q8</accession>
<dbReference type="Gene3D" id="3.30.1370.100">
    <property type="entry name" value="MutL, C-terminal domain, regulatory subdomain"/>
    <property type="match status" value="1"/>
</dbReference>
<evidence type="ECO:0000256" key="1">
    <source>
        <dbReference type="ARBA" id="ARBA00006082"/>
    </source>
</evidence>
<dbReference type="GO" id="GO:0140664">
    <property type="term" value="F:ATP-dependent DNA damage sensor activity"/>
    <property type="evidence" value="ECO:0007669"/>
    <property type="project" value="InterPro"/>
</dbReference>
<comment type="similarity">
    <text evidence="1 4">Belongs to the DNA mismatch repair MutL/HexB family.</text>
</comment>
<comment type="caution">
    <text evidence="9">The sequence shown here is derived from an EMBL/GenBank/DDBJ whole genome shotgun (WGS) entry which is preliminary data.</text>
</comment>
<dbReference type="InterPro" id="IPR036890">
    <property type="entry name" value="HATPase_C_sf"/>
</dbReference>
<dbReference type="Pfam" id="PF08676">
    <property type="entry name" value="MutL_C"/>
    <property type="match status" value="1"/>
</dbReference>
<dbReference type="InterPro" id="IPR037198">
    <property type="entry name" value="MutL_C_sf"/>
</dbReference>
<evidence type="ECO:0000313" key="10">
    <source>
        <dbReference type="Proteomes" id="UP000824102"/>
    </source>
</evidence>
<dbReference type="NCBIfam" id="TIGR00585">
    <property type="entry name" value="mutl"/>
    <property type="match status" value="1"/>
</dbReference>
<dbReference type="InterPro" id="IPR038973">
    <property type="entry name" value="MutL/Mlh/Pms-like"/>
</dbReference>
<dbReference type="CDD" id="cd16926">
    <property type="entry name" value="HATPase_MutL-MLH-PMS-like"/>
    <property type="match status" value="1"/>
</dbReference>
<dbReference type="InterPro" id="IPR042121">
    <property type="entry name" value="MutL_C_regsub"/>
</dbReference>
<dbReference type="CDD" id="cd00782">
    <property type="entry name" value="MutL_Trans"/>
    <property type="match status" value="1"/>
</dbReference>
<dbReference type="InterPro" id="IPR020568">
    <property type="entry name" value="Ribosomal_Su5_D2-typ_SF"/>
</dbReference>
<evidence type="ECO:0000313" key="9">
    <source>
        <dbReference type="EMBL" id="HIZ73301.1"/>
    </source>
</evidence>
<dbReference type="GO" id="GO:0006298">
    <property type="term" value="P:mismatch repair"/>
    <property type="evidence" value="ECO:0007669"/>
    <property type="project" value="UniProtKB-UniRule"/>
</dbReference>
<reference evidence="9" key="2">
    <citation type="submission" date="2021-04" db="EMBL/GenBank/DDBJ databases">
        <authorList>
            <person name="Gilroy R."/>
        </authorList>
    </citation>
    <scope>NUCLEOTIDE SEQUENCE</scope>
    <source>
        <strain evidence="9">ChiW7-2402</strain>
    </source>
</reference>
<dbReference type="Gene3D" id="3.30.565.10">
    <property type="entry name" value="Histidine kinase-like ATPase, C-terminal domain"/>
    <property type="match status" value="1"/>
</dbReference>
<dbReference type="GO" id="GO:0016887">
    <property type="term" value="F:ATP hydrolysis activity"/>
    <property type="evidence" value="ECO:0007669"/>
    <property type="project" value="InterPro"/>
</dbReference>
<dbReference type="SMART" id="SM01340">
    <property type="entry name" value="DNA_mis_repair"/>
    <property type="match status" value="1"/>
</dbReference>
<dbReference type="PANTHER" id="PTHR10073:SF12">
    <property type="entry name" value="DNA MISMATCH REPAIR PROTEIN MLH1"/>
    <property type="match status" value="1"/>
</dbReference>
<dbReference type="InterPro" id="IPR002099">
    <property type="entry name" value="MutL/Mlh/PMS"/>
</dbReference>
<dbReference type="SUPFAM" id="SSF118116">
    <property type="entry name" value="DNA mismatch repair protein MutL"/>
    <property type="match status" value="1"/>
</dbReference>
<feature type="domain" description="DNA mismatch repair protein S5" evidence="8">
    <location>
        <begin position="205"/>
        <end position="323"/>
    </location>
</feature>
<name>A0A9D2G6Q8_9FIRM</name>
<dbReference type="PANTHER" id="PTHR10073">
    <property type="entry name" value="DNA MISMATCH REPAIR PROTEIN MLH, PMS, MUTL"/>
    <property type="match status" value="1"/>
</dbReference>
<sequence>MINILPPEVYNRIAAGEVVDRPYSVVKELVENAIDAGATEITVEAESGGKKLIRVTDNGCGIHKEDLKAAFLPHATSKLKTADDLAAIFTLGFRGEAVASVASVSKTTILSRVKGEEAYSLTVEGGVFGEVTPAGGAEGTVVTVRDLFYNTPARLKFLKGDAGEEGDITAMMARFLLSRPEISFTYLVNGKVRYRSFGDGLESALAVVYGASAIQNCISIRAEKHGMRLWGYIGNRAYNKPNRSYQSLFLNGRYIVNQTVATAVTNAYGSYLMKRQYPFYVLFLEVPPEVVDVNVHPNKADVRFADNRVVYGTVYSVISAVLDGSSAALEYIVPAIHSTVGENKGSVVAPAQAPAAVSPAKAPVVSVQPATAAPAVQQPAKAVLPEAPAFKAVPKPVETSVSPAAAPKPDAKPAPRMTLEEAKKELSFEIPPMSGREPIHYFEEPKKNVFEVRSPLASAYPSPAAPSEPSPRETSAPQPPHGAAEDAFEENRRFLLERDQRAKQQKIDPASLVYRGVLFETYLIFERGDVAYFIDQHAAHERLIYEKLKQTCEARTPLSQPMLMPYILNVNAQEFSFLVSQFEALRALGFDIDEFGGTSVKVSSVPLDLFGMDLEAFFREVLSSMESLRAIRLSDIVRDKLATMACKAAVKGGERLTEEEAKRLLSDMDGDMGLKCPHGRPAVIQRTKSEFEKLFKRIV</sequence>
<comment type="function">
    <text evidence="4">This protein is involved in the repair of mismatches in DNA. It is required for dam-dependent methyl-directed DNA mismatch repair. May act as a 'molecular matchmaker', a protein that promotes the formation of a stable complex between two or more DNA-binding proteins in an ATP-dependent manner without itself being part of a final effector complex.</text>
</comment>
<keyword evidence="9" id="KW-0378">Hydrolase</keyword>
<dbReference type="Proteomes" id="UP000824102">
    <property type="component" value="Unassembled WGS sequence"/>
</dbReference>
<reference evidence="9" key="1">
    <citation type="journal article" date="2021" name="PeerJ">
        <title>Extensive microbial diversity within the chicken gut microbiome revealed by metagenomics and culture.</title>
        <authorList>
            <person name="Gilroy R."/>
            <person name="Ravi A."/>
            <person name="Getino M."/>
            <person name="Pursley I."/>
            <person name="Horton D.L."/>
            <person name="Alikhan N.F."/>
            <person name="Baker D."/>
            <person name="Gharbi K."/>
            <person name="Hall N."/>
            <person name="Watson M."/>
            <person name="Adriaenssens E.M."/>
            <person name="Foster-Nyarko E."/>
            <person name="Jarju S."/>
            <person name="Secka A."/>
            <person name="Antonio M."/>
            <person name="Oren A."/>
            <person name="Chaudhuri R.R."/>
            <person name="La Ragione R."/>
            <person name="Hildebrand F."/>
            <person name="Pallen M.J."/>
        </authorList>
    </citation>
    <scope>NUCLEOTIDE SEQUENCE</scope>
    <source>
        <strain evidence="9">ChiW7-2402</strain>
    </source>
</reference>
<dbReference type="Gene3D" id="3.30.230.10">
    <property type="match status" value="1"/>
</dbReference>
<feature type="domain" description="Histidine kinase/HSP90-like ATPase" evidence="6">
    <location>
        <begin position="17"/>
        <end position="150"/>
    </location>
</feature>
<dbReference type="InterPro" id="IPR020667">
    <property type="entry name" value="DNA_mismatch_repair_MutL"/>
</dbReference>
<keyword evidence="9" id="KW-0255">Endonuclease</keyword>
<dbReference type="AlphaFoldDB" id="A0A9D2G6Q8"/>
<gene>
    <name evidence="4 9" type="primary">mutL</name>
    <name evidence="9" type="ORF">H9964_06950</name>
</gene>
<dbReference type="Pfam" id="PF13589">
    <property type="entry name" value="HATPase_c_3"/>
    <property type="match status" value="1"/>
</dbReference>
<dbReference type="SMART" id="SM00853">
    <property type="entry name" value="MutL_C"/>
    <property type="match status" value="1"/>
</dbReference>
<dbReference type="InterPro" id="IPR013507">
    <property type="entry name" value="DNA_mismatch_S5_2-like"/>
</dbReference>
<dbReference type="InterPro" id="IPR003594">
    <property type="entry name" value="HATPase_dom"/>
</dbReference>
<dbReference type="Gene3D" id="3.30.1540.20">
    <property type="entry name" value="MutL, C-terminal domain, dimerisation subdomain"/>
    <property type="match status" value="1"/>
</dbReference>
<protein>
    <recommendedName>
        <fullName evidence="4">DNA mismatch repair protein MutL</fullName>
    </recommendedName>
</protein>
<organism evidence="9 10">
    <name type="scientific">Candidatus Gallimonas intestinavium</name>
    <dbReference type="NCBI Taxonomy" id="2838603"/>
    <lineage>
        <taxon>Bacteria</taxon>
        <taxon>Bacillati</taxon>
        <taxon>Bacillota</taxon>
        <taxon>Clostridia</taxon>
        <taxon>Candidatus Gallimonas</taxon>
    </lineage>
</organism>
<evidence type="ECO:0000256" key="3">
    <source>
        <dbReference type="ARBA" id="ARBA00023204"/>
    </source>
</evidence>
<dbReference type="SMART" id="SM00387">
    <property type="entry name" value="HATPase_c"/>
    <property type="match status" value="1"/>
</dbReference>